<evidence type="ECO:0000256" key="4">
    <source>
        <dbReference type="SAM" id="MobiDB-lite"/>
    </source>
</evidence>
<dbReference type="Gene3D" id="2.40.70.10">
    <property type="entry name" value="Acid Proteases"/>
    <property type="match status" value="2"/>
</dbReference>
<feature type="disulfide bond" evidence="3">
    <location>
        <begin position="399"/>
        <end position="439"/>
    </location>
</feature>
<dbReference type="Proteomes" id="UP000837801">
    <property type="component" value="Unassembled WGS sequence"/>
</dbReference>
<comment type="similarity">
    <text evidence="1">Belongs to the peptidase A1 family.</text>
</comment>
<comment type="caution">
    <text evidence="7">The sequence shown here is derived from an EMBL/GenBank/DDBJ whole genome shotgun (WGS) entry which is preliminary data.</text>
</comment>
<dbReference type="Pfam" id="PF00026">
    <property type="entry name" value="Asp"/>
    <property type="match status" value="1"/>
</dbReference>
<organism evidence="7 8">
    <name type="scientific">[Candida] railenensis</name>
    <dbReference type="NCBI Taxonomy" id="45579"/>
    <lineage>
        <taxon>Eukaryota</taxon>
        <taxon>Fungi</taxon>
        <taxon>Dikarya</taxon>
        <taxon>Ascomycota</taxon>
        <taxon>Saccharomycotina</taxon>
        <taxon>Pichiomycetes</taxon>
        <taxon>Debaryomycetaceae</taxon>
        <taxon>Kurtzmaniella</taxon>
    </lineage>
</organism>
<proteinExistence type="inferred from homology"/>
<evidence type="ECO:0000256" key="3">
    <source>
        <dbReference type="PIRSR" id="PIRSR601461-2"/>
    </source>
</evidence>
<evidence type="ECO:0000259" key="6">
    <source>
        <dbReference type="PROSITE" id="PS51767"/>
    </source>
</evidence>
<dbReference type="PRINTS" id="PR00792">
    <property type="entry name" value="PEPSIN"/>
</dbReference>
<feature type="compositionally biased region" description="Low complexity" evidence="4">
    <location>
        <begin position="549"/>
        <end position="575"/>
    </location>
</feature>
<dbReference type="EMBL" id="CAKXYY010000028">
    <property type="protein sequence ID" value="CAH2355556.1"/>
    <property type="molecule type" value="Genomic_DNA"/>
</dbReference>
<feature type="signal peptide" evidence="5">
    <location>
        <begin position="1"/>
        <end position="19"/>
    </location>
</feature>
<dbReference type="PROSITE" id="PS51767">
    <property type="entry name" value="PEPTIDASE_A1"/>
    <property type="match status" value="1"/>
</dbReference>
<keyword evidence="8" id="KW-1185">Reference proteome</keyword>
<feature type="region of interest" description="Disordered" evidence="4">
    <location>
        <begin position="546"/>
        <end position="577"/>
    </location>
</feature>
<dbReference type="GO" id="GO:0004190">
    <property type="term" value="F:aspartic-type endopeptidase activity"/>
    <property type="evidence" value="ECO:0007669"/>
    <property type="project" value="InterPro"/>
</dbReference>
<evidence type="ECO:0000256" key="1">
    <source>
        <dbReference type="ARBA" id="ARBA00007447"/>
    </source>
</evidence>
<feature type="chain" id="PRO_5040466879" evidence="5">
    <location>
        <begin position="20"/>
        <end position="604"/>
    </location>
</feature>
<accession>A0A9P0QVT2</accession>
<dbReference type="InterPro" id="IPR001461">
    <property type="entry name" value="Aspartic_peptidase_A1"/>
</dbReference>
<dbReference type="SUPFAM" id="SSF50630">
    <property type="entry name" value="Acid proteases"/>
    <property type="match status" value="1"/>
</dbReference>
<evidence type="ECO:0000256" key="5">
    <source>
        <dbReference type="SAM" id="SignalP"/>
    </source>
</evidence>
<name>A0A9P0QVT2_9ASCO</name>
<keyword evidence="2 3" id="KW-1015">Disulfide bond</keyword>
<gene>
    <name evidence="7" type="ORF">CLIB1423_28S00958</name>
</gene>
<dbReference type="AlphaFoldDB" id="A0A9P0QVT2"/>
<dbReference type="InterPro" id="IPR033121">
    <property type="entry name" value="PEPTIDASE_A1"/>
</dbReference>
<dbReference type="InterPro" id="IPR021109">
    <property type="entry name" value="Peptidase_aspartic_dom_sf"/>
</dbReference>
<evidence type="ECO:0000256" key="2">
    <source>
        <dbReference type="ARBA" id="ARBA00023157"/>
    </source>
</evidence>
<dbReference type="OrthoDB" id="771136at2759"/>
<feature type="domain" description="Peptidase A1" evidence="6">
    <location>
        <begin position="72"/>
        <end position="475"/>
    </location>
</feature>
<protein>
    <submittedName>
        <fullName evidence="7">Aspartic proteinase 3</fullName>
    </submittedName>
</protein>
<reference evidence="7" key="1">
    <citation type="submission" date="2022-03" db="EMBL/GenBank/DDBJ databases">
        <authorList>
            <person name="Legras J.-L."/>
            <person name="Devillers H."/>
            <person name="Grondin C."/>
        </authorList>
    </citation>
    <scope>NUCLEOTIDE SEQUENCE</scope>
    <source>
        <strain evidence="7">CLIB 1423</strain>
    </source>
</reference>
<evidence type="ECO:0000313" key="7">
    <source>
        <dbReference type="EMBL" id="CAH2355556.1"/>
    </source>
</evidence>
<dbReference type="PANTHER" id="PTHR47966:SF65">
    <property type="entry name" value="ASPARTIC-TYPE ENDOPEPTIDASE"/>
    <property type="match status" value="1"/>
</dbReference>
<keyword evidence="5" id="KW-0732">Signal</keyword>
<dbReference type="PANTHER" id="PTHR47966">
    <property type="entry name" value="BETA-SITE APP-CLEAVING ENZYME, ISOFORM A-RELATED"/>
    <property type="match status" value="1"/>
</dbReference>
<dbReference type="GO" id="GO:0006508">
    <property type="term" value="P:proteolysis"/>
    <property type="evidence" value="ECO:0007669"/>
    <property type="project" value="InterPro"/>
</dbReference>
<sequence length="604" mass="65390">MKHILAVVILFATFYVATSNCLGTALPDGGILLDFEIQSGDTYDTLSSKNGPHLYKRDGDVKLTLRNELNMYVATLEVGSNNQKNTVEIDTFSSDLFFMAKGVKCVEDADFYYDYYDLYYEKRRRRDYISKQNNEDFAERDFVGDFSSSFDSETSVYGVETGDATDFRVETATGTSSSDTTTNTCTNYGSFETSSSSSFKRNETAPAFVIFWDDGSAHGIWGHDSIKIGSTTLDSVSFAIVDESSKFIGGLGIGLPGSENTKFLSKSENVTSYEYSNFPVLLKQQGAIKKMVYSLYLNAASASAGSVLFGAVDHAKYSGTLVTVPVLGNATYSPHGIQVMVDGISMEDGSSDISITSNKYAATLGTGFSFTYFPESLFYKILGSLEIVEYLNYDYIVNCPKSTDDFAIKFNFSGLTISVPYSNLVRGYYSNSSATTDQCYLAFGATSEDFIILGENVLSSGYFVYDLEDLTVSLAQAKYTDETDIEVISSSIPRASKASLYSSTNFETGIVESSAETIFSYATGTFTSYDLTAEAGIFEATETSSGAQTGLKTGTGSGTTSSKSSSSPTTSSTTKRSGEEKIAKYTLISNLIASAFGFLVLVAS</sequence>
<evidence type="ECO:0000313" key="8">
    <source>
        <dbReference type="Proteomes" id="UP000837801"/>
    </source>
</evidence>